<name>A0ABU6X9I9_9FABA</name>
<gene>
    <name evidence="1" type="ORF">PIB30_029965</name>
</gene>
<dbReference type="EMBL" id="JASCZI010211572">
    <property type="protein sequence ID" value="MED6194587.1"/>
    <property type="molecule type" value="Genomic_DNA"/>
</dbReference>
<evidence type="ECO:0000313" key="2">
    <source>
        <dbReference type="Proteomes" id="UP001341840"/>
    </source>
</evidence>
<reference evidence="1 2" key="1">
    <citation type="journal article" date="2023" name="Plants (Basel)">
        <title>Bridging the Gap: Combining Genomics and Transcriptomics Approaches to Understand Stylosanthes scabra, an Orphan Legume from the Brazilian Caatinga.</title>
        <authorList>
            <person name="Ferreira-Neto J.R.C."/>
            <person name="da Silva M.D."/>
            <person name="Binneck E."/>
            <person name="de Melo N.F."/>
            <person name="da Silva R.H."/>
            <person name="de Melo A.L.T.M."/>
            <person name="Pandolfi V."/>
            <person name="Bustamante F.O."/>
            <person name="Brasileiro-Vidal A.C."/>
            <person name="Benko-Iseppon A.M."/>
        </authorList>
    </citation>
    <scope>NUCLEOTIDE SEQUENCE [LARGE SCALE GENOMIC DNA]</scope>
    <source>
        <tissue evidence="1">Leaves</tissue>
    </source>
</reference>
<keyword evidence="2" id="KW-1185">Reference proteome</keyword>
<comment type="caution">
    <text evidence="1">The sequence shown here is derived from an EMBL/GenBank/DDBJ whole genome shotgun (WGS) entry which is preliminary data.</text>
</comment>
<protein>
    <submittedName>
        <fullName evidence="1">Uncharacterized protein</fullName>
    </submittedName>
</protein>
<accession>A0ABU6X9I9</accession>
<proteinExistence type="predicted"/>
<dbReference type="Proteomes" id="UP001341840">
    <property type="component" value="Unassembled WGS sequence"/>
</dbReference>
<organism evidence="1 2">
    <name type="scientific">Stylosanthes scabra</name>
    <dbReference type="NCBI Taxonomy" id="79078"/>
    <lineage>
        <taxon>Eukaryota</taxon>
        <taxon>Viridiplantae</taxon>
        <taxon>Streptophyta</taxon>
        <taxon>Embryophyta</taxon>
        <taxon>Tracheophyta</taxon>
        <taxon>Spermatophyta</taxon>
        <taxon>Magnoliopsida</taxon>
        <taxon>eudicotyledons</taxon>
        <taxon>Gunneridae</taxon>
        <taxon>Pentapetalae</taxon>
        <taxon>rosids</taxon>
        <taxon>fabids</taxon>
        <taxon>Fabales</taxon>
        <taxon>Fabaceae</taxon>
        <taxon>Papilionoideae</taxon>
        <taxon>50 kb inversion clade</taxon>
        <taxon>dalbergioids sensu lato</taxon>
        <taxon>Dalbergieae</taxon>
        <taxon>Pterocarpus clade</taxon>
        <taxon>Stylosanthes</taxon>
    </lineage>
</organism>
<sequence>MKVAAPHLRFSNSNSTKEVFPLQVKSPSQASNSSTQHHYQGIQSQAALIGHKHRKKLLELESVVCAKFHV</sequence>
<evidence type="ECO:0000313" key="1">
    <source>
        <dbReference type="EMBL" id="MED6194587.1"/>
    </source>
</evidence>